<comment type="similarity">
    <text evidence="1">Belongs to the SURF1 family.</text>
</comment>
<evidence type="ECO:0000313" key="3">
    <source>
        <dbReference type="EMBL" id="KTR96274.1"/>
    </source>
</evidence>
<comment type="caution">
    <text evidence="3">The sequence shown here is derived from an EMBL/GenBank/DDBJ whole genome shotgun (WGS) entry which is preliminary data.</text>
</comment>
<keyword evidence="1" id="KW-0472">Membrane</keyword>
<dbReference type="Pfam" id="PF02104">
    <property type="entry name" value="SURF1"/>
    <property type="match status" value="1"/>
</dbReference>
<feature type="transmembrane region" description="Helical" evidence="1">
    <location>
        <begin position="28"/>
        <end position="46"/>
    </location>
</feature>
<keyword evidence="1" id="KW-1003">Cell membrane</keyword>
<feature type="transmembrane region" description="Helical" evidence="1">
    <location>
        <begin position="237"/>
        <end position="258"/>
    </location>
</feature>
<keyword evidence="1" id="KW-0812">Transmembrane</keyword>
<dbReference type="Proteomes" id="UP000075025">
    <property type="component" value="Unassembled WGS sequence"/>
</dbReference>
<dbReference type="PROSITE" id="PS50895">
    <property type="entry name" value="SURF1"/>
    <property type="match status" value="1"/>
</dbReference>
<dbReference type="AlphaFoldDB" id="A0A147F0D2"/>
<proteinExistence type="inferred from homology"/>
<dbReference type="GO" id="GO:0005886">
    <property type="term" value="C:plasma membrane"/>
    <property type="evidence" value="ECO:0007669"/>
    <property type="project" value="UniProtKB-SubCell"/>
</dbReference>
<name>A0A147F0D2_MICTE</name>
<feature type="region of interest" description="Disordered" evidence="2">
    <location>
        <begin position="270"/>
        <end position="289"/>
    </location>
</feature>
<dbReference type="PATRIC" id="fig|2033.6.peg.951"/>
<gene>
    <name evidence="3" type="ORF">NS220_02910</name>
</gene>
<accession>A0A147F0D2</accession>
<sequence>MTSSPAIAPEIPEVFPPTLREVMLRPRWLALLAFSLVVAGVLAWLGQWQLGRAVDTAPSEPGMTEVVRPLDEVVPPGAYLAEPLVGQRVETSGRWIPSDFIVVSSRFNDDVEGYWVTGQLRVDDAGKPASLAVALGWAPTLDQANAAADEMRAAAEADPTAAIDVTGRLISDEGPSRPDAGADPQTLTRMSPAMLLGRWHDVDGVAVYRQYVASQTAIGPLDPIASPAPDERSRVNWLNIFYAAEWAIFAGFALYLWYRLARDAWEKEVEDLEDAQQEAEAAGPSVPRD</sequence>
<dbReference type="InterPro" id="IPR002994">
    <property type="entry name" value="Surf1/Shy1"/>
</dbReference>
<evidence type="ECO:0000313" key="4">
    <source>
        <dbReference type="Proteomes" id="UP000075025"/>
    </source>
</evidence>
<evidence type="ECO:0000256" key="2">
    <source>
        <dbReference type="SAM" id="MobiDB-lite"/>
    </source>
</evidence>
<dbReference type="EMBL" id="LDRT01000015">
    <property type="protein sequence ID" value="KTR96274.1"/>
    <property type="molecule type" value="Genomic_DNA"/>
</dbReference>
<comment type="subcellular location">
    <subcellularLocation>
        <location evidence="1">Cell membrane</location>
        <topology evidence="1">Multi-pass membrane protein</topology>
    </subcellularLocation>
</comment>
<dbReference type="RefSeq" id="WP_058622608.1">
    <property type="nucleotide sequence ID" value="NZ_LDRT01000015.1"/>
</dbReference>
<dbReference type="OrthoDB" id="3266379at2"/>
<keyword evidence="1" id="KW-1133">Transmembrane helix</keyword>
<evidence type="ECO:0000256" key="1">
    <source>
        <dbReference type="RuleBase" id="RU363076"/>
    </source>
</evidence>
<reference evidence="3 4" key="1">
    <citation type="journal article" date="2016" name="Front. Microbiol.">
        <title>Genomic Resource of Rice Seed Associated Bacteria.</title>
        <authorList>
            <person name="Midha S."/>
            <person name="Bansal K."/>
            <person name="Sharma S."/>
            <person name="Kumar N."/>
            <person name="Patil P.P."/>
            <person name="Chaudhry V."/>
            <person name="Patil P.B."/>
        </authorList>
    </citation>
    <scope>NUCLEOTIDE SEQUENCE [LARGE SCALE GENOMIC DNA]</scope>
    <source>
        <strain evidence="3 4">NS220</strain>
    </source>
</reference>
<protein>
    <recommendedName>
        <fullName evidence="1">SURF1-like protein</fullName>
    </recommendedName>
</protein>
<organism evidence="3 4">
    <name type="scientific">Microbacterium testaceum</name>
    <name type="common">Aureobacterium testaceum</name>
    <name type="synonym">Brevibacterium testaceum</name>
    <dbReference type="NCBI Taxonomy" id="2033"/>
    <lineage>
        <taxon>Bacteria</taxon>
        <taxon>Bacillati</taxon>
        <taxon>Actinomycetota</taxon>
        <taxon>Actinomycetes</taxon>
        <taxon>Micrococcales</taxon>
        <taxon>Microbacteriaceae</taxon>
        <taxon>Microbacterium</taxon>
    </lineage>
</organism>